<feature type="compositionally biased region" description="Acidic residues" evidence="2">
    <location>
        <begin position="49"/>
        <end position="62"/>
    </location>
</feature>
<evidence type="ECO:0000313" key="4">
    <source>
        <dbReference type="EMBL" id="CAH7684787.1"/>
    </source>
</evidence>
<name>A0AAV0BFX4_PHAPC</name>
<sequence>MVIRLLVDQQLYQESEKDEGNDTTDLINREEQLDKNSTNTSSRHKSEEVSDEDSSDSEVDDDNVTLDCLVCKSSEAIYSPIGCGHLTLCKRCAMKQATGGRCKVCKELFFELRKKC</sequence>
<dbReference type="AlphaFoldDB" id="A0AAV0BFX4"/>
<dbReference type="EMBL" id="CALTRL010005688">
    <property type="protein sequence ID" value="CAH7684787.1"/>
    <property type="molecule type" value="Genomic_DNA"/>
</dbReference>
<dbReference type="Pfam" id="PF13920">
    <property type="entry name" value="zf-C3HC4_3"/>
    <property type="match status" value="1"/>
</dbReference>
<dbReference type="InterPro" id="IPR001841">
    <property type="entry name" value="Znf_RING"/>
</dbReference>
<dbReference type="SUPFAM" id="SSF57850">
    <property type="entry name" value="RING/U-box"/>
    <property type="match status" value="1"/>
</dbReference>
<evidence type="ECO:0000313" key="5">
    <source>
        <dbReference type="Proteomes" id="UP001153365"/>
    </source>
</evidence>
<accession>A0AAV0BFX4</accession>
<dbReference type="GO" id="GO:0008270">
    <property type="term" value="F:zinc ion binding"/>
    <property type="evidence" value="ECO:0007669"/>
    <property type="project" value="UniProtKB-KW"/>
</dbReference>
<feature type="domain" description="RING-type" evidence="3">
    <location>
        <begin position="68"/>
        <end position="106"/>
    </location>
</feature>
<keyword evidence="1" id="KW-0479">Metal-binding</keyword>
<comment type="caution">
    <text evidence="4">The sequence shown here is derived from an EMBL/GenBank/DDBJ whole genome shotgun (WGS) entry which is preliminary data.</text>
</comment>
<evidence type="ECO:0000256" key="1">
    <source>
        <dbReference type="PROSITE-ProRule" id="PRU00175"/>
    </source>
</evidence>
<feature type="region of interest" description="Disordered" evidence="2">
    <location>
        <begin position="13"/>
        <end position="62"/>
    </location>
</feature>
<dbReference type="Gene3D" id="3.30.40.10">
    <property type="entry name" value="Zinc/RING finger domain, C3HC4 (zinc finger)"/>
    <property type="match status" value="1"/>
</dbReference>
<dbReference type="InterPro" id="IPR013083">
    <property type="entry name" value="Znf_RING/FYVE/PHD"/>
</dbReference>
<proteinExistence type="predicted"/>
<gene>
    <name evidence="4" type="ORF">PPACK8108_LOCUS19213</name>
</gene>
<keyword evidence="1" id="KW-0863">Zinc-finger</keyword>
<dbReference type="PROSITE" id="PS50089">
    <property type="entry name" value="ZF_RING_2"/>
    <property type="match status" value="1"/>
</dbReference>
<reference evidence="4" key="1">
    <citation type="submission" date="2022-06" db="EMBL/GenBank/DDBJ databases">
        <authorList>
            <consortium name="SYNGENTA / RWTH Aachen University"/>
        </authorList>
    </citation>
    <scope>NUCLEOTIDE SEQUENCE</scope>
</reference>
<evidence type="ECO:0000256" key="2">
    <source>
        <dbReference type="SAM" id="MobiDB-lite"/>
    </source>
</evidence>
<evidence type="ECO:0000259" key="3">
    <source>
        <dbReference type="PROSITE" id="PS50089"/>
    </source>
</evidence>
<organism evidence="4 5">
    <name type="scientific">Phakopsora pachyrhizi</name>
    <name type="common">Asian soybean rust disease fungus</name>
    <dbReference type="NCBI Taxonomy" id="170000"/>
    <lineage>
        <taxon>Eukaryota</taxon>
        <taxon>Fungi</taxon>
        <taxon>Dikarya</taxon>
        <taxon>Basidiomycota</taxon>
        <taxon>Pucciniomycotina</taxon>
        <taxon>Pucciniomycetes</taxon>
        <taxon>Pucciniales</taxon>
        <taxon>Phakopsoraceae</taxon>
        <taxon>Phakopsora</taxon>
    </lineage>
</organism>
<keyword evidence="1" id="KW-0862">Zinc</keyword>
<protein>
    <recommendedName>
        <fullName evidence="3">RING-type domain-containing protein</fullName>
    </recommendedName>
</protein>
<keyword evidence="5" id="KW-1185">Reference proteome</keyword>
<dbReference type="Proteomes" id="UP001153365">
    <property type="component" value="Unassembled WGS sequence"/>
</dbReference>